<sequence>MRIGELARRTGVSVRSLRYYESRGLLAATRTPGGQRDYPESAVDRVVRIQELFAAGLHSGTIAEMLPCIHDTDGTPSALATPWLTETLTAERARIDACIKDMHRAREVLDGVIRAAEGCPAD</sequence>
<dbReference type="GeneID" id="80351398"/>
<dbReference type="Pfam" id="PF13411">
    <property type="entry name" value="MerR_1"/>
    <property type="match status" value="1"/>
</dbReference>
<evidence type="ECO:0000256" key="1">
    <source>
        <dbReference type="ARBA" id="ARBA00023125"/>
    </source>
</evidence>
<dbReference type="GO" id="GO:0003700">
    <property type="term" value="F:DNA-binding transcription factor activity"/>
    <property type="evidence" value="ECO:0007669"/>
    <property type="project" value="InterPro"/>
</dbReference>
<dbReference type="PANTHER" id="PTHR30204">
    <property type="entry name" value="REDOX-CYCLING DRUG-SENSING TRANSCRIPTIONAL ACTIVATOR SOXR"/>
    <property type="match status" value="1"/>
</dbReference>
<accession>A0A7G1KXB8</accession>
<gene>
    <name evidence="3" type="ORF">NWFMUON74_70280</name>
</gene>
<reference evidence="3 4" key="1">
    <citation type="submission" date="2020-08" db="EMBL/GenBank/DDBJ databases">
        <title>Genome Sequencing of Nocardia wallacei strain FMUON74 and assembly.</title>
        <authorList>
            <person name="Toyokawa M."/>
            <person name="Uesaka K."/>
        </authorList>
    </citation>
    <scope>NUCLEOTIDE SEQUENCE [LARGE SCALE GENOMIC DNA]</scope>
    <source>
        <strain evidence="3 4">FMUON74</strain>
    </source>
</reference>
<dbReference type="InterPro" id="IPR009061">
    <property type="entry name" value="DNA-bd_dom_put_sf"/>
</dbReference>
<dbReference type="AlphaFoldDB" id="A0A7G1KXB8"/>
<evidence type="ECO:0000313" key="3">
    <source>
        <dbReference type="EMBL" id="BCK59256.1"/>
    </source>
</evidence>
<dbReference type="PANTHER" id="PTHR30204:SF97">
    <property type="entry name" value="MERR FAMILY REGULATORY PROTEIN"/>
    <property type="match status" value="1"/>
</dbReference>
<organism evidence="3 4">
    <name type="scientific">Nocardia wallacei</name>
    <dbReference type="NCBI Taxonomy" id="480035"/>
    <lineage>
        <taxon>Bacteria</taxon>
        <taxon>Bacillati</taxon>
        <taxon>Actinomycetota</taxon>
        <taxon>Actinomycetes</taxon>
        <taxon>Mycobacteriales</taxon>
        <taxon>Nocardiaceae</taxon>
        <taxon>Nocardia</taxon>
    </lineage>
</organism>
<name>A0A7G1KXB8_9NOCA</name>
<dbReference type="SUPFAM" id="SSF46955">
    <property type="entry name" value="Putative DNA-binding domain"/>
    <property type="match status" value="1"/>
</dbReference>
<protein>
    <submittedName>
        <fullName evidence="3">MerR family transcriptional regulator</fullName>
    </submittedName>
</protein>
<dbReference type="InterPro" id="IPR047057">
    <property type="entry name" value="MerR_fam"/>
</dbReference>
<dbReference type="InterPro" id="IPR000551">
    <property type="entry name" value="MerR-type_HTH_dom"/>
</dbReference>
<dbReference type="KEGG" id="nwl:NWFMUON74_70280"/>
<keyword evidence="4" id="KW-1185">Reference proteome</keyword>
<dbReference type="SMART" id="SM00422">
    <property type="entry name" value="HTH_MERR"/>
    <property type="match status" value="1"/>
</dbReference>
<evidence type="ECO:0000259" key="2">
    <source>
        <dbReference type="PROSITE" id="PS50937"/>
    </source>
</evidence>
<dbReference type="CDD" id="cd01282">
    <property type="entry name" value="HTH_MerR-like_sg3"/>
    <property type="match status" value="1"/>
</dbReference>
<proteinExistence type="predicted"/>
<dbReference type="PRINTS" id="PR00040">
    <property type="entry name" value="HTHMERR"/>
</dbReference>
<dbReference type="GO" id="GO:0003677">
    <property type="term" value="F:DNA binding"/>
    <property type="evidence" value="ECO:0007669"/>
    <property type="project" value="UniProtKB-KW"/>
</dbReference>
<dbReference type="Gene3D" id="1.10.1660.10">
    <property type="match status" value="1"/>
</dbReference>
<evidence type="ECO:0000313" key="4">
    <source>
        <dbReference type="Proteomes" id="UP000516173"/>
    </source>
</evidence>
<dbReference type="EMBL" id="AP023396">
    <property type="protein sequence ID" value="BCK59256.1"/>
    <property type="molecule type" value="Genomic_DNA"/>
</dbReference>
<keyword evidence="1" id="KW-0238">DNA-binding</keyword>
<dbReference type="PROSITE" id="PS50937">
    <property type="entry name" value="HTH_MERR_2"/>
    <property type="match status" value="1"/>
</dbReference>
<dbReference type="PROSITE" id="PS00552">
    <property type="entry name" value="HTH_MERR_1"/>
    <property type="match status" value="1"/>
</dbReference>
<dbReference type="Proteomes" id="UP000516173">
    <property type="component" value="Chromosome"/>
</dbReference>
<feature type="domain" description="HTH merR-type" evidence="2">
    <location>
        <begin position="1"/>
        <end position="68"/>
    </location>
</feature>
<dbReference type="RefSeq" id="WP_187685866.1">
    <property type="nucleotide sequence ID" value="NZ_AP023396.1"/>
</dbReference>